<comment type="subunit">
    <text evidence="4">Homodimer. Polymerizes to form helical filaments.</text>
</comment>
<dbReference type="Pfam" id="PF03925">
    <property type="entry name" value="SeqA"/>
    <property type="match status" value="1"/>
</dbReference>
<feature type="domain" description="Replication modulator SeqA C-terminal DNA-binding" evidence="6">
    <location>
        <begin position="105"/>
        <end position="215"/>
    </location>
</feature>
<dbReference type="Gene3D" id="1.10.1220.10">
    <property type="entry name" value="Met repressor-like"/>
    <property type="match status" value="1"/>
</dbReference>
<evidence type="ECO:0000313" key="9">
    <source>
        <dbReference type="Proteomes" id="UP001214976"/>
    </source>
</evidence>
<dbReference type="SUPFAM" id="SSF82808">
    <property type="entry name" value="Replication modulator SeqA, C-terminal DNA-binding domain"/>
    <property type="match status" value="1"/>
</dbReference>
<feature type="region of interest" description="Interaction with DNA" evidence="4">
    <location>
        <begin position="152"/>
        <end position="156"/>
    </location>
</feature>
<evidence type="ECO:0000313" key="8">
    <source>
        <dbReference type="EMBL" id="MDG2950245.1"/>
    </source>
</evidence>
<evidence type="ECO:0000256" key="4">
    <source>
        <dbReference type="HAMAP-Rule" id="MF_00908"/>
    </source>
</evidence>
<gene>
    <name evidence="4 8" type="primary">seqA</name>
    <name evidence="8" type="ORF">P7M15_06900</name>
</gene>
<evidence type="ECO:0000256" key="1">
    <source>
        <dbReference type="ARBA" id="ARBA00022490"/>
    </source>
</evidence>
<comment type="subcellular location">
    <subcellularLocation>
        <location evidence="4 5">Cytoplasm</location>
    </subcellularLocation>
</comment>
<comment type="similarity">
    <text evidence="4 5">Belongs to the SeqA family.</text>
</comment>
<proteinExistence type="inferred from homology"/>
<dbReference type="Pfam" id="PF17206">
    <property type="entry name" value="SeqA_N"/>
    <property type="match status" value="1"/>
</dbReference>
<dbReference type="EMBL" id="JARQTW010000011">
    <property type="protein sequence ID" value="MDG2950245.1"/>
    <property type="molecule type" value="Genomic_DNA"/>
</dbReference>
<dbReference type="NCBIfam" id="NF008389">
    <property type="entry name" value="PRK11187.1"/>
    <property type="match status" value="1"/>
</dbReference>
<dbReference type="InterPro" id="IPR036835">
    <property type="entry name" value="SeqA_DNA-bd_C_sf"/>
</dbReference>
<comment type="caution">
    <text evidence="4">Lacks conserved residue(s) required for the propagation of feature annotation.</text>
</comment>
<keyword evidence="1 4" id="KW-0963">Cytoplasm</keyword>
<dbReference type="Proteomes" id="UP001214976">
    <property type="component" value="Unassembled WGS sequence"/>
</dbReference>
<dbReference type="SUPFAM" id="SSF47598">
    <property type="entry name" value="Ribbon-helix-helix"/>
    <property type="match status" value="1"/>
</dbReference>
<comment type="function">
    <text evidence="4 5">Negative regulator of replication initiation, which contributes to regulation of DNA replication and ensures that replication initiation occurs exactly once per chromosome per cell cycle. Binds to pairs of hemimethylated GATC sequences in the oriC region, thus preventing assembly of replication proteins and re-initiation at newly replicated origins. Repression is relieved when the region becomes fully methylated.</text>
</comment>
<dbReference type="PIRSF" id="PIRSF019401">
    <property type="entry name" value="SeqA"/>
    <property type="match status" value="1"/>
</dbReference>
<dbReference type="AlphaFoldDB" id="A0AAW6Q9N1"/>
<dbReference type="InterPro" id="IPR033761">
    <property type="entry name" value="SeqA_N"/>
</dbReference>
<dbReference type="GO" id="GO:0006355">
    <property type="term" value="P:regulation of DNA-templated transcription"/>
    <property type="evidence" value="ECO:0007669"/>
    <property type="project" value="InterPro"/>
</dbReference>
<evidence type="ECO:0000259" key="7">
    <source>
        <dbReference type="Pfam" id="PF17206"/>
    </source>
</evidence>
<dbReference type="InterPro" id="IPR013321">
    <property type="entry name" value="Arc_rbn_hlx_hlx"/>
</dbReference>
<evidence type="ECO:0000259" key="6">
    <source>
        <dbReference type="Pfam" id="PF03925"/>
    </source>
</evidence>
<feature type="region of interest" description="Interaction with DNA" evidence="4">
    <location>
        <begin position="121"/>
        <end position="122"/>
    </location>
</feature>
<evidence type="ECO:0000256" key="3">
    <source>
        <dbReference type="ARBA" id="ARBA00023125"/>
    </source>
</evidence>
<protein>
    <recommendedName>
        <fullName evidence="4 5">Negative modulator of initiation of replication</fullName>
    </recommendedName>
</protein>
<keyword evidence="2 4" id="KW-0236">DNA replication inhibitor</keyword>
<dbReference type="InterPro" id="IPR005621">
    <property type="entry name" value="SeqA"/>
</dbReference>
<evidence type="ECO:0000256" key="2">
    <source>
        <dbReference type="ARBA" id="ARBA00022880"/>
    </source>
</evidence>
<dbReference type="GO" id="GO:0003677">
    <property type="term" value="F:DNA binding"/>
    <property type="evidence" value="ECO:0007669"/>
    <property type="project" value="UniProtKB-UniRule"/>
</dbReference>
<dbReference type="GO" id="GO:0032297">
    <property type="term" value="P:negative regulation of DNA-templated DNA replication initiation"/>
    <property type="evidence" value="ECO:0007669"/>
    <property type="project" value="UniProtKB-UniRule"/>
</dbReference>
<name>A0AAW6Q9N1_9PAST</name>
<dbReference type="RefSeq" id="WP_202935862.1">
    <property type="nucleotide sequence ID" value="NZ_JARQTW010000011.1"/>
</dbReference>
<sequence length="220" mass="24320">MKIIEVDEELYQFIASHTQSIGESASDILRRLLNLPTSSVSSVALGAVVSESAVAAENPASEAKSAVKNDFVLEPAAEKPAVEKTVVEKTVKKQPEQFISHIVNKVRQVIESDAFQEETKAVVRFLAILTALYRTNPEGFSLAIESEQVQGRTRVYFARDEATLLAAGTHTKPKQIPDTPYWVITNNNSGRKMIMLEGVMRGMQLPEALIEDIRGYFIVN</sequence>
<dbReference type="Gene3D" id="1.20.1380.10">
    <property type="entry name" value="Replication modulator SeqA, C-terminal DNA-binding domain"/>
    <property type="match status" value="1"/>
</dbReference>
<accession>A0AAW6Q9N1</accession>
<feature type="domain" description="Negative modulator of initiation of replication SeqA N-terminal" evidence="7">
    <location>
        <begin position="1"/>
        <end position="36"/>
    </location>
</feature>
<dbReference type="HAMAP" id="MF_00908">
    <property type="entry name" value="SeqA"/>
    <property type="match status" value="1"/>
</dbReference>
<comment type="caution">
    <text evidence="8">The sequence shown here is derived from an EMBL/GenBank/DDBJ whole genome shotgun (WGS) entry which is preliminary data.</text>
</comment>
<organism evidence="8 9">
    <name type="scientific">Exercitatus varius</name>
    <dbReference type="NCBI Taxonomy" id="67857"/>
    <lineage>
        <taxon>Bacteria</taxon>
        <taxon>Pseudomonadati</taxon>
        <taxon>Pseudomonadota</taxon>
        <taxon>Gammaproteobacteria</taxon>
        <taxon>Pasteurellales</taxon>
        <taxon>Pasteurellaceae</taxon>
        <taxon>Exercitatus</taxon>
    </lineage>
</organism>
<evidence type="ECO:0000256" key="5">
    <source>
        <dbReference type="PIRNR" id="PIRNR019401"/>
    </source>
</evidence>
<reference evidence="8" key="1">
    <citation type="submission" date="2023-03" db="EMBL/GenBank/DDBJ databases">
        <title>Classification of Bisgaard taxon 6 and taxon 10 as Exercitatus varius gen. nov., spec. nov.</title>
        <authorList>
            <person name="Christensen H."/>
        </authorList>
    </citation>
    <scope>NUCLEOTIDE SEQUENCE</scope>
    <source>
        <strain evidence="8">86116</strain>
    </source>
</reference>
<dbReference type="GO" id="GO:0005737">
    <property type="term" value="C:cytoplasm"/>
    <property type="evidence" value="ECO:0007669"/>
    <property type="project" value="UniProtKB-SubCell"/>
</dbReference>
<dbReference type="InterPro" id="IPR010985">
    <property type="entry name" value="Ribbon_hlx_hlx"/>
</dbReference>
<dbReference type="InterPro" id="IPR026577">
    <property type="entry name" value="SeqA_DNA-bd_C"/>
</dbReference>
<keyword evidence="3 4" id="KW-0238">DNA-binding</keyword>